<proteinExistence type="predicted"/>
<dbReference type="AlphaFoldDB" id="A0A252F721"/>
<dbReference type="RefSeq" id="WP_087017622.1">
    <property type="nucleotide sequence ID" value="NZ_NHOC01000002.1"/>
</dbReference>
<name>A0A252F721_9FIRM</name>
<evidence type="ECO:0000256" key="1">
    <source>
        <dbReference type="SAM" id="MobiDB-lite"/>
    </source>
</evidence>
<reference evidence="2 3" key="1">
    <citation type="submission" date="2017-05" db="EMBL/GenBank/DDBJ databases">
        <title>Butyricicoccus porcorum sp. nov. a butyrate-producing bacterium from the swine intestinal tract.</title>
        <authorList>
            <person name="Trachsel J."/>
            <person name="Humphrey S."/>
            <person name="Allen H.K."/>
        </authorList>
    </citation>
    <scope>NUCLEOTIDE SEQUENCE [LARGE SCALE GENOMIC DNA]</scope>
    <source>
        <strain evidence="2">BB10</strain>
    </source>
</reference>
<feature type="compositionally biased region" description="Basic and acidic residues" evidence="1">
    <location>
        <begin position="49"/>
        <end position="64"/>
    </location>
</feature>
<feature type="region of interest" description="Disordered" evidence="1">
    <location>
        <begin position="25"/>
        <end position="90"/>
    </location>
</feature>
<dbReference type="Proteomes" id="UP000194903">
    <property type="component" value="Unassembled WGS sequence"/>
</dbReference>
<accession>A0A252F721</accession>
<keyword evidence="3" id="KW-1185">Reference proteome</keyword>
<dbReference type="EMBL" id="NHOC01000002">
    <property type="protein sequence ID" value="OUM21559.1"/>
    <property type="molecule type" value="Genomic_DNA"/>
</dbReference>
<organism evidence="2 3">
    <name type="scientific">Butyricicoccus porcorum</name>
    <dbReference type="NCBI Taxonomy" id="1945634"/>
    <lineage>
        <taxon>Bacteria</taxon>
        <taxon>Bacillati</taxon>
        <taxon>Bacillota</taxon>
        <taxon>Clostridia</taxon>
        <taxon>Eubacteriales</taxon>
        <taxon>Butyricicoccaceae</taxon>
        <taxon>Butyricicoccus</taxon>
    </lineage>
</organism>
<evidence type="ECO:0000313" key="2">
    <source>
        <dbReference type="EMBL" id="OUM21559.1"/>
    </source>
</evidence>
<evidence type="ECO:0000313" key="3">
    <source>
        <dbReference type="Proteomes" id="UP000194903"/>
    </source>
</evidence>
<sequence length="90" mass="11084">MSAGVSHIRGLELLHLALDDIELEREMRGPQTEHQRELERERSRRYRERHPEKMEERKEYLREYRKTKKALAAQERTNEDELSQRLEKRK</sequence>
<comment type="caution">
    <text evidence="2">The sequence shown here is derived from an EMBL/GenBank/DDBJ whole genome shotgun (WGS) entry which is preliminary data.</text>
</comment>
<gene>
    <name evidence="2" type="ORF">CBW42_03070</name>
</gene>
<feature type="compositionally biased region" description="Basic and acidic residues" evidence="1">
    <location>
        <begin position="25"/>
        <end position="42"/>
    </location>
</feature>
<feature type="compositionally biased region" description="Basic and acidic residues" evidence="1">
    <location>
        <begin position="76"/>
        <end position="90"/>
    </location>
</feature>
<protein>
    <submittedName>
        <fullName evidence="2">Uncharacterized protein</fullName>
    </submittedName>
</protein>